<keyword evidence="1" id="KW-0472">Membrane</keyword>
<reference evidence="2 3" key="1">
    <citation type="submission" date="2018-10" db="EMBL/GenBank/DDBJ databases">
        <title>Genome assembly for a Yunnan-Guizhou Plateau 3E fish, Anabarilius grahami (Regan), and its evolutionary and genetic applications.</title>
        <authorList>
            <person name="Jiang W."/>
        </authorList>
    </citation>
    <scope>NUCLEOTIDE SEQUENCE [LARGE SCALE GENOMIC DNA]</scope>
    <source>
        <strain evidence="2">AG-KIZ</strain>
        <tissue evidence="2">Muscle</tissue>
    </source>
</reference>
<evidence type="ECO:0000313" key="2">
    <source>
        <dbReference type="EMBL" id="ROJ66330.1"/>
    </source>
</evidence>
<dbReference type="AlphaFoldDB" id="A0A3N0XV53"/>
<dbReference type="Proteomes" id="UP000281406">
    <property type="component" value="Unassembled WGS sequence"/>
</dbReference>
<evidence type="ECO:0000313" key="3">
    <source>
        <dbReference type="Proteomes" id="UP000281406"/>
    </source>
</evidence>
<feature type="non-terminal residue" evidence="2">
    <location>
        <position position="1"/>
    </location>
</feature>
<accession>A0A3N0XV53</accession>
<keyword evidence="1" id="KW-0812">Transmembrane</keyword>
<comment type="caution">
    <text evidence="2">The sequence shown here is derived from an EMBL/GenBank/DDBJ whole genome shotgun (WGS) entry which is preliminary data.</text>
</comment>
<proteinExistence type="predicted"/>
<sequence length="103" mass="11040">VSNAVFSALSAVTTLRIKAQITPLKFSEMEQLSDRGDNLLVQRYFYLFIFILFSSLACGVCSKRKASYRASGLAMKANGAPCFKGAIGRAVVCLGIAVVPGED</sequence>
<dbReference type="EMBL" id="RJVU01059775">
    <property type="protein sequence ID" value="ROJ66330.1"/>
    <property type="molecule type" value="Genomic_DNA"/>
</dbReference>
<feature type="transmembrane region" description="Helical" evidence="1">
    <location>
        <begin position="43"/>
        <end position="61"/>
    </location>
</feature>
<keyword evidence="1" id="KW-1133">Transmembrane helix</keyword>
<name>A0A3N0XV53_ANAGA</name>
<evidence type="ECO:0000256" key="1">
    <source>
        <dbReference type="SAM" id="Phobius"/>
    </source>
</evidence>
<protein>
    <submittedName>
        <fullName evidence="2">Uncharacterized protein</fullName>
    </submittedName>
</protein>
<organism evidence="2 3">
    <name type="scientific">Anabarilius grahami</name>
    <name type="common">Kanglang fish</name>
    <name type="synonym">Barilius grahami</name>
    <dbReference type="NCBI Taxonomy" id="495550"/>
    <lineage>
        <taxon>Eukaryota</taxon>
        <taxon>Metazoa</taxon>
        <taxon>Chordata</taxon>
        <taxon>Craniata</taxon>
        <taxon>Vertebrata</taxon>
        <taxon>Euteleostomi</taxon>
        <taxon>Actinopterygii</taxon>
        <taxon>Neopterygii</taxon>
        <taxon>Teleostei</taxon>
        <taxon>Ostariophysi</taxon>
        <taxon>Cypriniformes</taxon>
        <taxon>Xenocyprididae</taxon>
        <taxon>Xenocypridinae</taxon>
        <taxon>Xenocypridinae incertae sedis</taxon>
        <taxon>Anabarilius</taxon>
    </lineage>
</organism>
<keyword evidence="3" id="KW-1185">Reference proteome</keyword>
<gene>
    <name evidence="2" type="ORF">DPX16_16593</name>
</gene>